<reference evidence="1 2" key="1">
    <citation type="submission" date="2019-02" db="EMBL/GenBank/DDBJ databases">
        <title>Deep-cultivation of Planctomycetes and their phenomic and genomic characterization uncovers novel biology.</title>
        <authorList>
            <person name="Wiegand S."/>
            <person name="Jogler M."/>
            <person name="Boedeker C."/>
            <person name="Pinto D."/>
            <person name="Vollmers J."/>
            <person name="Rivas-Marin E."/>
            <person name="Kohn T."/>
            <person name="Peeters S.H."/>
            <person name="Heuer A."/>
            <person name="Rast P."/>
            <person name="Oberbeckmann S."/>
            <person name="Bunk B."/>
            <person name="Jeske O."/>
            <person name="Meyerdierks A."/>
            <person name="Storesund J.E."/>
            <person name="Kallscheuer N."/>
            <person name="Luecker S."/>
            <person name="Lage O.M."/>
            <person name="Pohl T."/>
            <person name="Merkel B.J."/>
            <person name="Hornburger P."/>
            <person name="Mueller R.-W."/>
            <person name="Bruemmer F."/>
            <person name="Labrenz M."/>
            <person name="Spormann A.M."/>
            <person name="Op Den Camp H."/>
            <person name="Overmann J."/>
            <person name="Amann R."/>
            <person name="Jetten M.S.M."/>
            <person name="Mascher T."/>
            <person name="Medema M.H."/>
            <person name="Devos D.P."/>
            <person name="Kaster A.-K."/>
            <person name="Ovreas L."/>
            <person name="Rohde M."/>
            <person name="Galperin M.Y."/>
            <person name="Jogler C."/>
        </authorList>
    </citation>
    <scope>NUCLEOTIDE SEQUENCE [LARGE SCALE GENOMIC DNA]</scope>
    <source>
        <strain evidence="1 2">CA85</strain>
    </source>
</reference>
<evidence type="ECO:0000313" key="1">
    <source>
        <dbReference type="EMBL" id="TWT66011.1"/>
    </source>
</evidence>
<accession>A0A5C5XTY3</accession>
<organism evidence="1 2">
    <name type="scientific">Allorhodopirellula solitaria</name>
    <dbReference type="NCBI Taxonomy" id="2527987"/>
    <lineage>
        <taxon>Bacteria</taxon>
        <taxon>Pseudomonadati</taxon>
        <taxon>Planctomycetota</taxon>
        <taxon>Planctomycetia</taxon>
        <taxon>Pirellulales</taxon>
        <taxon>Pirellulaceae</taxon>
        <taxon>Allorhodopirellula</taxon>
    </lineage>
</organism>
<dbReference type="Proteomes" id="UP000318053">
    <property type="component" value="Unassembled WGS sequence"/>
</dbReference>
<evidence type="ECO:0000313" key="2">
    <source>
        <dbReference type="Proteomes" id="UP000318053"/>
    </source>
</evidence>
<gene>
    <name evidence="1" type="ORF">CA85_28700</name>
</gene>
<proteinExistence type="predicted"/>
<comment type="caution">
    <text evidence="1">The sequence shown here is derived from an EMBL/GenBank/DDBJ whole genome shotgun (WGS) entry which is preliminary data.</text>
</comment>
<sequence length="107" mass="12295">MTAKATMSSTMVSPLRQSPARLKSRLLVMSRFPSKHLVLALIVEPLFGSLKYRMDGNASSILQELLFNTPYVQAELSLRQMAASPRLQREFRLVWRAWRPYRPCNGK</sequence>
<name>A0A5C5XTY3_9BACT</name>
<keyword evidence="2" id="KW-1185">Reference proteome</keyword>
<protein>
    <submittedName>
        <fullName evidence="1">Uncharacterized protein</fullName>
    </submittedName>
</protein>
<dbReference type="EMBL" id="SJPK01000006">
    <property type="protein sequence ID" value="TWT66011.1"/>
    <property type="molecule type" value="Genomic_DNA"/>
</dbReference>
<dbReference type="AlphaFoldDB" id="A0A5C5XTY3"/>